<keyword evidence="3" id="KW-0812">Transmembrane</keyword>
<keyword evidence="1" id="KW-0732">Signal</keyword>
<feature type="transmembrane region" description="Helical" evidence="3">
    <location>
        <begin position="216"/>
        <end position="240"/>
    </location>
</feature>
<dbReference type="InterPro" id="IPR018466">
    <property type="entry name" value="Kre9/Knh1-like_N"/>
</dbReference>
<protein>
    <recommendedName>
        <fullName evidence="4">Yeast cell wall synthesis Kre9/Knh1-like N-terminal domain-containing protein</fullName>
    </recommendedName>
</protein>
<accession>A0A0F9GVH6</accession>
<feature type="domain" description="Yeast cell wall synthesis Kre9/Knh1-like N-terminal" evidence="4">
    <location>
        <begin position="110"/>
        <end position="194"/>
    </location>
</feature>
<feature type="region of interest" description="Disordered" evidence="2">
    <location>
        <begin position="1"/>
        <end position="20"/>
    </location>
</feature>
<evidence type="ECO:0000313" key="5">
    <source>
        <dbReference type="EMBL" id="KKM02820.1"/>
    </source>
</evidence>
<gene>
    <name evidence="5" type="ORF">LCGC14_1780620</name>
</gene>
<name>A0A0F9GVH6_9ZZZZ</name>
<proteinExistence type="predicted"/>
<dbReference type="InterPro" id="IPR013783">
    <property type="entry name" value="Ig-like_fold"/>
</dbReference>
<dbReference type="AlphaFoldDB" id="A0A0F9GVH6"/>
<dbReference type="EMBL" id="LAZR01016831">
    <property type="protein sequence ID" value="KKM02820.1"/>
    <property type="molecule type" value="Genomic_DNA"/>
</dbReference>
<feature type="non-terminal residue" evidence="5">
    <location>
        <position position="1"/>
    </location>
</feature>
<evidence type="ECO:0000259" key="4">
    <source>
        <dbReference type="Pfam" id="PF10342"/>
    </source>
</evidence>
<dbReference type="Gene3D" id="2.60.40.10">
    <property type="entry name" value="Immunoglobulins"/>
    <property type="match status" value="1"/>
</dbReference>
<evidence type="ECO:0000256" key="2">
    <source>
        <dbReference type="SAM" id="MobiDB-lite"/>
    </source>
</evidence>
<feature type="compositionally biased region" description="Polar residues" evidence="2">
    <location>
        <begin position="1"/>
        <end position="13"/>
    </location>
</feature>
<organism evidence="5">
    <name type="scientific">marine sediment metagenome</name>
    <dbReference type="NCBI Taxonomy" id="412755"/>
    <lineage>
        <taxon>unclassified sequences</taxon>
        <taxon>metagenomes</taxon>
        <taxon>ecological metagenomes</taxon>
    </lineage>
</organism>
<evidence type="ECO:0000256" key="1">
    <source>
        <dbReference type="ARBA" id="ARBA00022729"/>
    </source>
</evidence>
<reference evidence="5" key="1">
    <citation type="journal article" date="2015" name="Nature">
        <title>Complex archaea that bridge the gap between prokaryotes and eukaryotes.</title>
        <authorList>
            <person name="Spang A."/>
            <person name="Saw J.H."/>
            <person name="Jorgensen S.L."/>
            <person name="Zaremba-Niedzwiedzka K."/>
            <person name="Martijn J."/>
            <person name="Lind A.E."/>
            <person name="van Eijk R."/>
            <person name="Schleper C."/>
            <person name="Guy L."/>
            <person name="Ettema T.J."/>
        </authorList>
    </citation>
    <scope>NUCLEOTIDE SEQUENCE</scope>
</reference>
<dbReference type="Pfam" id="PF10342">
    <property type="entry name" value="Kre9_KNH"/>
    <property type="match status" value="1"/>
</dbReference>
<keyword evidence="3" id="KW-0472">Membrane</keyword>
<sequence length="247" mass="26393">TNPIPSNGATGVSTDPMLNVDVSDPDGGTLVVYFYDGLGTLIGTNSSVSSGEIASFSWLGLSGNTNYEWYVIVSDGISNTTSSTWNFTTILPEPEPDPDPEPDSLNITIPDAFTSWEVDTTHNIQWNSTGTISNVTIDLYRNGTFVATLAASTPNYGNYSWTLSSLLINSTLYHIRISDVLNSSIFNESAYFEIVNPIAGDDGTSGDDGTPGDDSMILIIIIVASVSSVAILAGLSAILLKKRLRKY</sequence>
<keyword evidence="3" id="KW-1133">Transmembrane helix</keyword>
<evidence type="ECO:0000256" key="3">
    <source>
        <dbReference type="SAM" id="Phobius"/>
    </source>
</evidence>
<comment type="caution">
    <text evidence="5">The sequence shown here is derived from an EMBL/GenBank/DDBJ whole genome shotgun (WGS) entry which is preliminary data.</text>
</comment>